<evidence type="ECO:0000256" key="5">
    <source>
        <dbReference type="ARBA" id="ARBA00022776"/>
    </source>
</evidence>
<dbReference type="OMA" id="THANIMD"/>
<organism evidence="10 11">
    <name type="scientific">Actinidia chinensis var. chinensis</name>
    <name type="common">Chinese soft-hair kiwi</name>
    <dbReference type="NCBI Taxonomy" id="1590841"/>
    <lineage>
        <taxon>Eukaryota</taxon>
        <taxon>Viridiplantae</taxon>
        <taxon>Streptophyta</taxon>
        <taxon>Embryophyta</taxon>
        <taxon>Tracheophyta</taxon>
        <taxon>Spermatophyta</taxon>
        <taxon>Magnoliopsida</taxon>
        <taxon>eudicotyledons</taxon>
        <taxon>Gunneridae</taxon>
        <taxon>Pentapetalae</taxon>
        <taxon>asterids</taxon>
        <taxon>Ericales</taxon>
        <taxon>Actinidiaceae</taxon>
        <taxon>Actinidia</taxon>
    </lineage>
</organism>
<evidence type="ECO:0000256" key="3">
    <source>
        <dbReference type="ARBA" id="ARBA00022454"/>
    </source>
</evidence>
<keyword evidence="5" id="KW-0498">Mitosis</keyword>
<keyword evidence="7" id="KW-0539">Nucleus</keyword>
<dbReference type="PANTHER" id="PTHR15459">
    <property type="entry name" value="POLYAMINE-MODULATED FACTOR 1"/>
    <property type="match status" value="1"/>
</dbReference>
<evidence type="ECO:0000256" key="2">
    <source>
        <dbReference type="ARBA" id="ARBA00004629"/>
    </source>
</evidence>
<comment type="caution">
    <text evidence="10">The sequence shown here is derived from an EMBL/GenBank/DDBJ whole genome shotgun (WGS) entry which is preliminary data.</text>
</comment>
<keyword evidence="4" id="KW-0132">Cell division</keyword>
<name>A0A2R6Q329_ACTCC</name>
<evidence type="ECO:0000313" key="11">
    <source>
        <dbReference type="Proteomes" id="UP000241394"/>
    </source>
</evidence>
<evidence type="ECO:0000313" key="10">
    <source>
        <dbReference type="EMBL" id="PSS01284.1"/>
    </source>
</evidence>
<dbReference type="GO" id="GO:0000444">
    <property type="term" value="C:MIS12/MIND type complex"/>
    <property type="evidence" value="ECO:0007669"/>
    <property type="project" value="InterPro"/>
</dbReference>
<dbReference type="GO" id="GO:0005634">
    <property type="term" value="C:nucleus"/>
    <property type="evidence" value="ECO:0007669"/>
    <property type="project" value="UniProtKB-SubCell"/>
</dbReference>
<keyword evidence="6" id="KW-0995">Kinetochore</keyword>
<dbReference type="STRING" id="1590841.A0A2R6Q329"/>
<keyword evidence="11" id="KW-1185">Reference proteome</keyword>
<evidence type="ECO:0000256" key="9">
    <source>
        <dbReference type="ARBA" id="ARBA00023328"/>
    </source>
</evidence>
<gene>
    <name evidence="10" type="ORF">CEY00_Acc22642</name>
</gene>
<evidence type="ECO:0000256" key="6">
    <source>
        <dbReference type="ARBA" id="ARBA00022838"/>
    </source>
</evidence>
<keyword evidence="8" id="KW-0131">Cell cycle</keyword>
<proteinExistence type="predicted"/>
<comment type="subcellular location">
    <subcellularLocation>
        <location evidence="2">Chromosome</location>
        <location evidence="2">Centromere</location>
        <location evidence="2">Kinetochore</location>
    </subcellularLocation>
    <subcellularLocation>
        <location evidence="1">Nucleus</location>
    </subcellularLocation>
</comment>
<sequence length="180" mass="20345">MESKSHLPLPGSRQSNLKMSFKMGSRSLLTTCSKEEFSKAFATFTNAEQEALHRLFIQVITSLHEDIEVEFESVCLETQAGTILDTVEQIVEEQKLDPLHSDKTDVGDAWRNLSTVKKNEIQHLMGILQMAEEQKRVMRARVDQLKKEMQDVSGAADVSEKILNGSSICLQCFVDEDKLQ</sequence>
<keyword evidence="9" id="KW-0137">Centromere</keyword>
<evidence type="ECO:0000256" key="1">
    <source>
        <dbReference type="ARBA" id="ARBA00004123"/>
    </source>
</evidence>
<protein>
    <submittedName>
        <fullName evidence="10">Chaperonin like</fullName>
    </submittedName>
</protein>
<dbReference type="AlphaFoldDB" id="A0A2R6Q329"/>
<dbReference type="Pfam" id="PF03980">
    <property type="entry name" value="Nnf1"/>
    <property type="match status" value="1"/>
</dbReference>
<keyword evidence="3" id="KW-0158">Chromosome</keyword>
<dbReference type="InterPro" id="IPR007128">
    <property type="entry name" value="PMF1/Nnf1"/>
</dbReference>
<evidence type="ECO:0000256" key="7">
    <source>
        <dbReference type="ARBA" id="ARBA00023242"/>
    </source>
</evidence>
<dbReference type="EMBL" id="NKQK01000020">
    <property type="protein sequence ID" value="PSS01284.1"/>
    <property type="molecule type" value="Genomic_DNA"/>
</dbReference>
<accession>A0A2R6Q329</accession>
<dbReference type="OrthoDB" id="506494at2759"/>
<dbReference type="InParanoid" id="A0A2R6Q329"/>
<dbReference type="Proteomes" id="UP000241394">
    <property type="component" value="Chromosome LG20"/>
</dbReference>
<dbReference type="PANTHER" id="PTHR15459:SF3">
    <property type="entry name" value="POLYAMINE-MODULATED FACTOR 1"/>
    <property type="match status" value="1"/>
</dbReference>
<dbReference type="GO" id="GO:0007059">
    <property type="term" value="P:chromosome segregation"/>
    <property type="evidence" value="ECO:0007669"/>
    <property type="project" value="TreeGrafter"/>
</dbReference>
<reference evidence="11" key="2">
    <citation type="journal article" date="2018" name="BMC Genomics">
        <title>A manually annotated Actinidia chinensis var. chinensis (kiwifruit) genome highlights the challenges associated with draft genomes and gene prediction in plants.</title>
        <authorList>
            <person name="Pilkington S.M."/>
            <person name="Crowhurst R."/>
            <person name="Hilario E."/>
            <person name="Nardozza S."/>
            <person name="Fraser L."/>
            <person name="Peng Y."/>
            <person name="Gunaseelan K."/>
            <person name="Simpson R."/>
            <person name="Tahir J."/>
            <person name="Deroles S.C."/>
            <person name="Templeton K."/>
            <person name="Luo Z."/>
            <person name="Davy M."/>
            <person name="Cheng C."/>
            <person name="McNeilage M."/>
            <person name="Scaglione D."/>
            <person name="Liu Y."/>
            <person name="Zhang Q."/>
            <person name="Datson P."/>
            <person name="De Silva N."/>
            <person name="Gardiner S.E."/>
            <person name="Bassett H."/>
            <person name="Chagne D."/>
            <person name="McCallum J."/>
            <person name="Dzierzon H."/>
            <person name="Deng C."/>
            <person name="Wang Y.Y."/>
            <person name="Barron L."/>
            <person name="Manako K."/>
            <person name="Bowen J."/>
            <person name="Foster T.M."/>
            <person name="Erridge Z.A."/>
            <person name="Tiffin H."/>
            <person name="Waite C.N."/>
            <person name="Davies K.M."/>
            <person name="Grierson E.P."/>
            <person name="Laing W.A."/>
            <person name="Kirk R."/>
            <person name="Chen X."/>
            <person name="Wood M."/>
            <person name="Montefiori M."/>
            <person name="Brummell D.A."/>
            <person name="Schwinn K.E."/>
            <person name="Catanach A."/>
            <person name="Fullerton C."/>
            <person name="Li D."/>
            <person name="Meiyalaghan S."/>
            <person name="Nieuwenhuizen N."/>
            <person name="Read N."/>
            <person name="Prakash R."/>
            <person name="Hunter D."/>
            <person name="Zhang H."/>
            <person name="McKenzie M."/>
            <person name="Knabel M."/>
            <person name="Harris A."/>
            <person name="Allan A.C."/>
            <person name="Gleave A."/>
            <person name="Chen A."/>
            <person name="Janssen B.J."/>
            <person name="Plunkett B."/>
            <person name="Ampomah-Dwamena C."/>
            <person name="Voogd C."/>
            <person name="Leif D."/>
            <person name="Lafferty D."/>
            <person name="Souleyre E.J.F."/>
            <person name="Varkonyi-Gasic E."/>
            <person name="Gambi F."/>
            <person name="Hanley J."/>
            <person name="Yao J.L."/>
            <person name="Cheung J."/>
            <person name="David K.M."/>
            <person name="Warren B."/>
            <person name="Marsh K."/>
            <person name="Snowden K.C."/>
            <person name="Lin-Wang K."/>
            <person name="Brian L."/>
            <person name="Martinez-Sanchez M."/>
            <person name="Wang M."/>
            <person name="Ileperuma N."/>
            <person name="Macnee N."/>
            <person name="Campin R."/>
            <person name="McAtee P."/>
            <person name="Drummond R.S.M."/>
            <person name="Espley R.V."/>
            <person name="Ireland H.S."/>
            <person name="Wu R."/>
            <person name="Atkinson R.G."/>
            <person name="Karunairetnam S."/>
            <person name="Bulley S."/>
            <person name="Chunkath S."/>
            <person name="Hanley Z."/>
            <person name="Storey R."/>
            <person name="Thrimawithana A.H."/>
            <person name="Thomson S."/>
            <person name="David C."/>
            <person name="Testolin R."/>
            <person name="Huang H."/>
            <person name="Hellens R.P."/>
            <person name="Schaffer R.J."/>
        </authorList>
    </citation>
    <scope>NUCLEOTIDE SEQUENCE [LARGE SCALE GENOMIC DNA]</scope>
    <source>
        <strain evidence="11">cv. Red5</strain>
    </source>
</reference>
<dbReference type="Gramene" id="PSS01284">
    <property type="protein sequence ID" value="PSS01284"/>
    <property type="gene ID" value="CEY00_Acc22642"/>
</dbReference>
<evidence type="ECO:0000256" key="4">
    <source>
        <dbReference type="ARBA" id="ARBA00022618"/>
    </source>
</evidence>
<dbReference type="FunCoup" id="A0A2R6Q329">
    <property type="interactions" value="1237"/>
</dbReference>
<reference evidence="10 11" key="1">
    <citation type="submission" date="2017-07" db="EMBL/GenBank/DDBJ databases">
        <title>An improved, manually edited Actinidia chinensis var. chinensis (kiwifruit) genome highlights the challenges associated with draft genomes and gene prediction in plants.</title>
        <authorList>
            <person name="Pilkington S."/>
            <person name="Crowhurst R."/>
            <person name="Hilario E."/>
            <person name="Nardozza S."/>
            <person name="Fraser L."/>
            <person name="Peng Y."/>
            <person name="Gunaseelan K."/>
            <person name="Simpson R."/>
            <person name="Tahir J."/>
            <person name="Deroles S."/>
            <person name="Templeton K."/>
            <person name="Luo Z."/>
            <person name="Davy M."/>
            <person name="Cheng C."/>
            <person name="Mcneilage M."/>
            <person name="Scaglione D."/>
            <person name="Liu Y."/>
            <person name="Zhang Q."/>
            <person name="Datson P."/>
            <person name="De Silva N."/>
            <person name="Gardiner S."/>
            <person name="Bassett H."/>
            <person name="Chagne D."/>
            <person name="Mccallum J."/>
            <person name="Dzierzon H."/>
            <person name="Deng C."/>
            <person name="Wang Y.-Y."/>
            <person name="Barron N."/>
            <person name="Manako K."/>
            <person name="Bowen J."/>
            <person name="Foster T."/>
            <person name="Erridge Z."/>
            <person name="Tiffin H."/>
            <person name="Waite C."/>
            <person name="Davies K."/>
            <person name="Grierson E."/>
            <person name="Laing W."/>
            <person name="Kirk R."/>
            <person name="Chen X."/>
            <person name="Wood M."/>
            <person name="Montefiori M."/>
            <person name="Brummell D."/>
            <person name="Schwinn K."/>
            <person name="Catanach A."/>
            <person name="Fullerton C."/>
            <person name="Li D."/>
            <person name="Meiyalaghan S."/>
            <person name="Nieuwenhuizen N."/>
            <person name="Read N."/>
            <person name="Prakash R."/>
            <person name="Hunter D."/>
            <person name="Zhang H."/>
            <person name="Mckenzie M."/>
            <person name="Knabel M."/>
            <person name="Harris A."/>
            <person name="Allan A."/>
            <person name="Chen A."/>
            <person name="Janssen B."/>
            <person name="Plunkett B."/>
            <person name="Dwamena C."/>
            <person name="Voogd C."/>
            <person name="Leif D."/>
            <person name="Lafferty D."/>
            <person name="Souleyre E."/>
            <person name="Varkonyi-Gasic E."/>
            <person name="Gambi F."/>
            <person name="Hanley J."/>
            <person name="Yao J.-L."/>
            <person name="Cheung J."/>
            <person name="David K."/>
            <person name="Warren B."/>
            <person name="Marsh K."/>
            <person name="Snowden K."/>
            <person name="Lin-Wang K."/>
            <person name="Brian L."/>
            <person name="Martinez-Sanchez M."/>
            <person name="Wang M."/>
            <person name="Ileperuma N."/>
            <person name="Macnee N."/>
            <person name="Campin R."/>
            <person name="Mcatee P."/>
            <person name="Drummond R."/>
            <person name="Espley R."/>
            <person name="Ireland H."/>
            <person name="Wu R."/>
            <person name="Atkinson R."/>
            <person name="Karunairetnam S."/>
            <person name="Bulley S."/>
            <person name="Chunkath S."/>
            <person name="Hanley Z."/>
            <person name="Storey R."/>
            <person name="Thrimawithana A."/>
            <person name="Thomson S."/>
            <person name="David C."/>
            <person name="Testolin R."/>
        </authorList>
    </citation>
    <scope>NUCLEOTIDE SEQUENCE [LARGE SCALE GENOMIC DNA]</scope>
    <source>
        <strain evidence="11">cv. Red5</strain>
        <tissue evidence="10">Young leaf</tissue>
    </source>
</reference>
<dbReference type="GO" id="GO:0051301">
    <property type="term" value="P:cell division"/>
    <property type="evidence" value="ECO:0007669"/>
    <property type="project" value="UniProtKB-KW"/>
</dbReference>
<evidence type="ECO:0000256" key="8">
    <source>
        <dbReference type="ARBA" id="ARBA00023306"/>
    </source>
</evidence>